<comment type="similarity">
    <text evidence="2 11">Belongs to the shikimate kinase family.</text>
</comment>
<dbReference type="InterPro" id="IPR027417">
    <property type="entry name" value="P-loop_NTPase"/>
</dbReference>
<keyword evidence="11" id="KW-0460">Magnesium</keyword>
<dbReference type="EC" id="2.7.1.71" evidence="3 11"/>
<feature type="binding site" evidence="11">
    <location>
        <position position="156"/>
    </location>
    <ligand>
        <name>ATP</name>
        <dbReference type="ChEBI" id="CHEBI:30616"/>
    </ligand>
</feature>
<dbReference type="GO" id="GO:0004765">
    <property type="term" value="F:shikimate kinase activity"/>
    <property type="evidence" value="ECO:0007669"/>
    <property type="project" value="UniProtKB-UniRule"/>
</dbReference>
<keyword evidence="8 11" id="KW-0067">ATP-binding</keyword>
<keyword evidence="4 11" id="KW-0028">Amino-acid biosynthesis</keyword>
<evidence type="ECO:0000256" key="8">
    <source>
        <dbReference type="ARBA" id="ARBA00022840"/>
    </source>
</evidence>
<keyword evidence="9 11" id="KW-0057">Aromatic amino acid biosynthesis</keyword>
<gene>
    <name evidence="11" type="primary">aroK</name>
    <name evidence="12" type="ORF">ENQ76_13830</name>
</gene>
<dbReference type="GO" id="GO:0005524">
    <property type="term" value="F:ATP binding"/>
    <property type="evidence" value="ECO:0007669"/>
    <property type="project" value="UniProtKB-UniRule"/>
</dbReference>
<evidence type="ECO:0000256" key="7">
    <source>
        <dbReference type="ARBA" id="ARBA00022777"/>
    </source>
</evidence>
<feature type="binding site" evidence="11">
    <location>
        <position position="120"/>
    </location>
    <ligand>
        <name>ATP</name>
        <dbReference type="ChEBI" id="CHEBI:30616"/>
    </ligand>
</feature>
<evidence type="ECO:0000256" key="4">
    <source>
        <dbReference type="ARBA" id="ARBA00022605"/>
    </source>
</evidence>
<keyword evidence="11" id="KW-0963">Cytoplasm</keyword>
<feature type="binding site" evidence="11">
    <location>
        <begin position="10"/>
        <end position="15"/>
    </location>
    <ligand>
        <name>ATP</name>
        <dbReference type="ChEBI" id="CHEBI:30616"/>
    </ligand>
</feature>
<comment type="caution">
    <text evidence="12">The sequence shown here is derived from an EMBL/GenBank/DDBJ whole genome shotgun (WGS) entry which is preliminary data.</text>
</comment>
<comment type="catalytic activity">
    <reaction evidence="10 11">
        <text>shikimate + ATP = 3-phosphoshikimate + ADP + H(+)</text>
        <dbReference type="Rhea" id="RHEA:13121"/>
        <dbReference type="ChEBI" id="CHEBI:15378"/>
        <dbReference type="ChEBI" id="CHEBI:30616"/>
        <dbReference type="ChEBI" id="CHEBI:36208"/>
        <dbReference type="ChEBI" id="CHEBI:145989"/>
        <dbReference type="ChEBI" id="CHEBI:456216"/>
        <dbReference type="EC" id="2.7.1.71"/>
    </reaction>
</comment>
<protein>
    <recommendedName>
        <fullName evidence="3 11">Shikimate kinase</fullName>
        <shortName evidence="11">SK</shortName>
        <ecNumber evidence="3 11">2.7.1.71</ecNumber>
    </recommendedName>
</protein>
<feature type="binding site" evidence="11">
    <location>
        <position position="78"/>
    </location>
    <ligand>
        <name>substrate</name>
    </ligand>
</feature>
<dbReference type="PANTHER" id="PTHR21087:SF16">
    <property type="entry name" value="SHIKIMATE KINASE 1, CHLOROPLASTIC"/>
    <property type="match status" value="1"/>
</dbReference>
<feature type="binding site" evidence="11">
    <location>
        <position position="32"/>
    </location>
    <ligand>
        <name>substrate</name>
    </ligand>
</feature>
<evidence type="ECO:0000256" key="6">
    <source>
        <dbReference type="ARBA" id="ARBA00022741"/>
    </source>
</evidence>
<dbReference type="Gene3D" id="3.40.50.300">
    <property type="entry name" value="P-loop containing nucleotide triphosphate hydrolases"/>
    <property type="match status" value="1"/>
</dbReference>
<reference evidence="12" key="1">
    <citation type="journal article" date="2020" name="mSystems">
        <title>Genome- and Community-Level Interaction Insights into Carbon Utilization and Element Cycling Functions of Hydrothermarchaeota in Hydrothermal Sediment.</title>
        <authorList>
            <person name="Zhou Z."/>
            <person name="Liu Y."/>
            <person name="Xu W."/>
            <person name="Pan J."/>
            <person name="Luo Z.H."/>
            <person name="Li M."/>
        </authorList>
    </citation>
    <scope>NUCLEOTIDE SEQUENCE [LARGE SCALE GENOMIC DNA]</scope>
    <source>
        <strain evidence="12">SpSt-339</strain>
    </source>
</reference>
<dbReference type="GO" id="GO:0005829">
    <property type="term" value="C:cytosol"/>
    <property type="evidence" value="ECO:0007669"/>
    <property type="project" value="TreeGrafter"/>
</dbReference>
<feature type="binding site" evidence="11">
    <location>
        <position position="14"/>
    </location>
    <ligand>
        <name>Mg(2+)</name>
        <dbReference type="ChEBI" id="CHEBI:18420"/>
    </ligand>
</feature>
<dbReference type="HAMAP" id="MF_00109">
    <property type="entry name" value="Shikimate_kinase"/>
    <property type="match status" value="1"/>
</dbReference>
<evidence type="ECO:0000256" key="5">
    <source>
        <dbReference type="ARBA" id="ARBA00022679"/>
    </source>
</evidence>
<comment type="function">
    <text evidence="11">Catalyzes the specific phosphorylation of the 3-hydroxyl group of shikimic acid using ATP as a cosubstrate.</text>
</comment>
<comment type="subunit">
    <text evidence="11">Monomer.</text>
</comment>
<dbReference type="EMBL" id="DSOK01000381">
    <property type="protein sequence ID" value="HEN16536.1"/>
    <property type="molecule type" value="Genomic_DNA"/>
</dbReference>
<comment type="cofactor">
    <cofactor evidence="11">
        <name>Mg(2+)</name>
        <dbReference type="ChEBI" id="CHEBI:18420"/>
    </cofactor>
    <text evidence="11">Binds 1 Mg(2+) ion per subunit.</text>
</comment>
<dbReference type="GO" id="GO:0009073">
    <property type="term" value="P:aromatic amino acid family biosynthetic process"/>
    <property type="evidence" value="ECO:0007669"/>
    <property type="project" value="UniProtKB-KW"/>
</dbReference>
<dbReference type="PROSITE" id="PS01128">
    <property type="entry name" value="SHIKIMATE_KINASE"/>
    <property type="match status" value="1"/>
</dbReference>
<dbReference type="Pfam" id="PF01202">
    <property type="entry name" value="SKI"/>
    <property type="match status" value="1"/>
</dbReference>
<comment type="subcellular location">
    <subcellularLocation>
        <location evidence="11">Cytoplasm</location>
    </subcellularLocation>
</comment>
<sequence length="177" mass="19249">MIVTLIGYRGTGKTSIAPRLAERLGLSWIDADPELERRAGRSIRDIFANDGEPEFRRLEREVLVDLLSRDNLVLAVGGGAILNPDTRRDFRRAGPVVWLQADAETLAARIAGDPTSPGRRPNLTAAGGLDEIRALLTQREPLYRETATLTVNTVGRNLDELVAEIIAGLALPSRSAS</sequence>
<evidence type="ECO:0000256" key="3">
    <source>
        <dbReference type="ARBA" id="ARBA00012154"/>
    </source>
</evidence>
<dbReference type="InterPro" id="IPR023000">
    <property type="entry name" value="Shikimate_kinase_CS"/>
</dbReference>
<evidence type="ECO:0000256" key="1">
    <source>
        <dbReference type="ARBA" id="ARBA00004842"/>
    </source>
</evidence>
<dbReference type="UniPathway" id="UPA00053">
    <property type="reaction ID" value="UER00088"/>
</dbReference>
<organism evidence="12">
    <name type="scientific">Schlesneria paludicola</name>
    <dbReference type="NCBI Taxonomy" id="360056"/>
    <lineage>
        <taxon>Bacteria</taxon>
        <taxon>Pseudomonadati</taxon>
        <taxon>Planctomycetota</taxon>
        <taxon>Planctomycetia</taxon>
        <taxon>Planctomycetales</taxon>
        <taxon>Planctomycetaceae</taxon>
        <taxon>Schlesneria</taxon>
    </lineage>
</organism>
<dbReference type="PRINTS" id="PR01100">
    <property type="entry name" value="SHIKIMTKNASE"/>
</dbReference>
<feature type="binding site" evidence="11">
    <location>
        <position position="139"/>
    </location>
    <ligand>
        <name>substrate</name>
    </ligand>
</feature>
<feature type="binding site" evidence="11">
    <location>
        <position position="56"/>
    </location>
    <ligand>
        <name>substrate</name>
    </ligand>
</feature>
<dbReference type="GO" id="GO:0008652">
    <property type="term" value="P:amino acid biosynthetic process"/>
    <property type="evidence" value="ECO:0007669"/>
    <property type="project" value="UniProtKB-KW"/>
</dbReference>
<name>A0A7C2PBR8_9PLAN</name>
<evidence type="ECO:0000313" key="12">
    <source>
        <dbReference type="EMBL" id="HEN16536.1"/>
    </source>
</evidence>
<dbReference type="CDD" id="cd00464">
    <property type="entry name" value="SK"/>
    <property type="match status" value="1"/>
</dbReference>
<keyword evidence="7 11" id="KW-0418">Kinase</keyword>
<keyword evidence="5 11" id="KW-0808">Transferase</keyword>
<keyword evidence="6 11" id="KW-0547">Nucleotide-binding</keyword>
<dbReference type="GO" id="GO:0009423">
    <property type="term" value="P:chorismate biosynthetic process"/>
    <property type="evidence" value="ECO:0007669"/>
    <property type="project" value="UniProtKB-UniRule"/>
</dbReference>
<dbReference type="InterPro" id="IPR031322">
    <property type="entry name" value="Shikimate/glucono_kinase"/>
</dbReference>
<dbReference type="PANTHER" id="PTHR21087">
    <property type="entry name" value="SHIKIMATE KINASE"/>
    <property type="match status" value="1"/>
</dbReference>
<evidence type="ECO:0000256" key="2">
    <source>
        <dbReference type="ARBA" id="ARBA00006997"/>
    </source>
</evidence>
<evidence type="ECO:0000256" key="11">
    <source>
        <dbReference type="HAMAP-Rule" id="MF_00109"/>
    </source>
</evidence>
<evidence type="ECO:0000256" key="9">
    <source>
        <dbReference type="ARBA" id="ARBA00023141"/>
    </source>
</evidence>
<dbReference type="GO" id="GO:0000287">
    <property type="term" value="F:magnesium ion binding"/>
    <property type="evidence" value="ECO:0007669"/>
    <property type="project" value="UniProtKB-UniRule"/>
</dbReference>
<evidence type="ECO:0000256" key="10">
    <source>
        <dbReference type="ARBA" id="ARBA00048567"/>
    </source>
</evidence>
<accession>A0A7C2PBR8</accession>
<proteinExistence type="inferred from homology"/>
<dbReference type="AlphaFoldDB" id="A0A7C2PBR8"/>
<dbReference type="SUPFAM" id="SSF52540">
    <property type="entry name" value="P-loop containing nucleoside triphosphate hydrolases"/>
    <property type="match status" value="1"/>
</dbReference>
<comment type="pathway">
    <text evidence="1 11">Metabolic intermediate biosynthesis; chorismate biosynthesis; chorismate from D-erythrose 4-phosphate and phosphoenolpyruvate: step 5/7.</text>
</comment>
<keyword evidence="11" id="KW-0479">Metal-binding</keyword>
<dbReference type="InterPro" id="IPR000623">
    <property type="entry name" value="Shikimate_kinase/TSH1"/>
</dbReference>